<dbReference type="STRING" id="1427518.XSR1_100115"/>
<protein>
    <submittedName>
        <fullName evidence="1">Uncharacterized protein</fullName>
    </submittedName>
</protein>
<name>W1IRG6_9GAMM</name>
<dbReference type="EMBL" id="CBXF010000002">
    <property type="protein sequence ID" value="CDL81072.1"/>
    <property type="molecule type" value="Genomic_DNA"/>
</dbReference>
<accession>W1IRG6</accession>
<proteinExistence type="predicted"/>
<evidence type="ECO:0000313" key="1">
    <source>
        <dbReference type="EMBL" id="CDL81072.1"/>
    </source>
</evidence>
<comment type="caution">
    <text evidence="1">The sequence shown here is derived from an EMBL/GenBank/DDBJ whole genome shotgun (WGS) entry which is preliminary data.</text>
</comment>
<dbReference type="AlphaFoldDB" id="W1IRG6"/>
<sequence length="43" mass="5083">MVIKWTDINTSNYIDVLVPSIFWHINYSIKGGHNGSTEWKCWQ</sequence>
<keyword evidence="2" id="KW-1185">Reference proteome</keyword>
<dbReference type="Proteomes" id="UP000019202">
    <property type="component" value="Unassembled WGS sequence"/>
</dbReference>
<evidence type="ECO:0000313" key="2">
    <source>
        <dbReference type="Proteomes" id="UP000019202"/>
    </source>
</evidence>
<gene>
    <name evidence="1" type="ORF">XSR1_100115</name>
</gene>
<reference evidence="1" key="1">
    <citation type="submission" date="2013-11" db="EMBL/GenBank/DDBJ databases">
        <title>Draft genome sequence and annotation of the entomopathogenic bacteria, Xenorhabdus cabanillasi strain JM26 and Xenorhabdus szentirmai strain DSM 16338.</title>
        <authorList>
            <person name="Gualtieri M."/>
            <person name="Ogier J.C."/>
            <person name="Pages S."/>
            <person name="Givaudan A."/>
            <person name="Gaudriault S."/>
        </authorList>
    </citation>
    <scope>NUCLEOTIDE SEQUENCE [LARGE SCALE GENOMIC DNA]</scope>
    <source>
        <strain evidence="1">DSM 16338</strain>
    </source>
</reference>
<organism evidence="1 2">
    <name type="scientific">Xenorhabdus szentirmaii DSM 16338</name>
    <dbReference type="NCBI Taxonomy" id="1427518"/>
    <lineage>
        <taxon>Bacteria</taxon>
        <taxon>Pseudomonadati</taxon>
        <taxon>Pseudomonadota</taxon>
        <taxon>Gammaproteobacteria</taxon>
        <taxon>Enterobacterales</taxon>
        <taxon>Morganellaceae</taxon>
        <taxon>Xenorhabdus</taxon>
    </lineage>
</organism>